<dbReference type="Proteomes" id="UP000235965">
    <property type="component" value="Unassembled WGS sequence"/>
</dbReference>
<dbReference type="InParanoid" id="A0A2J7RS54"/>
<organism evidence="1 2">
    <name type="scientific">Cryptotermes secundus</name>
    <dbReference type="NCBI Taxonomy" id="105785"/>
    <lineage>
        <taxon>Eukaryota</taxon>
        <taxon>Metazoa</taxon>
        <taxon>Ecdysozoa</taxon>
        <taxon>Arthropoda</taxon>
        <taxon>Hexapoda</taxon>
        <taxon>Insecta</taxon>
        <taxon>Pterygota</taxon>
        <taxon>Neoptera</taxon>
        <taxon>Polyneoptera</taxon>
        <taxon>Dictyoptera</taxon>
        <taxon>Blattodea</taxon>
        <taxon>Blattoidea</taxon>
        <taxon>Termitoidae</taxon>
        <taxon>Kalotermitidae</taxon>
        <taxon>Cryptotermitinae</taxon>
        <taxon>Cryptotermes</taxon>
    </lineage>
</organism>
<protein>
    <submittedName>
        <fullName evidence="1">Uncharacterized protein</fullName>
    </submittedName>
</protein>
<dbReference type="OrthoDB" id="6775742at2759"/>
<dbReference type="STRING" id="105785.A0A2J7RS54"/>
<keyword evidence="2" id="KW-1185">Reference proteome</keyword>
<comment type="caution">
    <text evidence="1">The sequence shown here is derived from an EMBL/GenBank/DDBJ whole genome shotgun (WGS) entry which is preliminary data.</text>
</comment>
<dbReference type="InterPro" id="IPR022048">
    <property type="entry name" value="Envelope_fusion-like"/>
</dbReference>
<name>A0A2J7RS54_9NEOP</name>
<accession>A0A2J7RS54</accession>
<gene>
    <name evidence="1" type="ORF">B7P43_G18122</name>
</gene>
<reference evidence="1 2" key="1">
    <citation type="submission" date="2017-12" db="EMBL/GenBank/DDBJ databases">
        <title>Hemimetabolous genomes reveal molecular basis of termite eusociality.</title>
        <authorList>
            <person name="Harrison M.C."/>
            <person name="Jongepier E."/>
            <person name="Robertson H.M."/>
            <person name="Arning N."/>
            <person name="Bitard-Feildel T."/>
            <person name="Chao H."/>
            <person name="Childers C.P."/>
            <person name="Dinh H."/>
            <person name="Doddapaneni H."/>
            <person name="Dugan S."/>
            <person name="Gowin J."/>
            <person name="Greiner C."/>
            <person name="Han Y."/>
            <person name="Hu H."/>
            <person name="Hughes D.S.T."/>
            <person name="Huylmans A.-K."/>
            <person name="Kemena C."/>
            <person name="Kremer L.P.M."/>
            <person name="Lee S.L."/>
            <person name="Lopez-Ezquerra A."/>
            <person name="Mallet L."/>
            <person name="Monroy-Kuhn J.M."/>
            <person name="Moser A."/>
            <person name="Murali S.C."/>
            <person name="Muzny D.M."/>
            <person name="Otani S."/>
            <person name="Piulachs M.-D."/>
            <person name="Poelchau M."/>
            <person name="Qu J."/>
            <person name="Schaub F."/>
            <person name="Wada-Katsumata A."/>
            <person name="Worley K.C."/>
            <person name="Xie Q."/>
            <person name="Ylla G."/>
            <person name="Poulsen M."/>
            <person name="Gibbs R.A."/>
            <person name="Schal C."/>
            <person name="Richards S."/>
            <person name="Belles X."/>
            <person name="Korb J."/>
            <person name="Bornberg-Bauer E."/>
        </authorList>
    </citation>
    <scope>NUCLEOTIDE SEQUENCE [LARGE SCALE GENOMIC DNA]</scope>
    <source>
        <tissue evidence="1">Whole body</tissue>
    </source>
</reference>
<proteinExistence type="predicted"/>
<sequence>MAEEYVSEALKLVTPAFEVINPIHVDRLYKFVLTKISGEPRIAIAHRNLETWAELKEFLTNTYVEKRTLDFHANALEEESAIFSKNERYKGPEKCPMQCTNCKKTGHPSSRCYVKYPQADKVNVSNFRATSQNKEFVCWNCGEGLRRCKSLEPRKYICKQIQPLLNSHMQETCAIKLLQPRLNIPKVCDTRVVQLTHTIWTQLENRNEWIYFIPMRDSITILCPNKEPLDVVLTSTEKLTIRPGCKGYGLTALLATKTDTSANVTKRRRPIVKGRTSV</sequence>
<dbReference type="AlphaFoldDB" id="A0A2J7RS54"/>
<evidence type="ECO:0000313" key="1">
    <source>
        <dbReference type="EMBL" id="PNF43656.1"/>
    </source>
</evidence>
<dbReference type="EMBL" id="NEVH01000318">
    <property type="protein sequence ID" value="PNF43656.1"/>
    <property type="molecule type" value="Genomic_DNA"/>
</dbReference>
<dbReference type="Pfam" id="PF12259">
    <property type="entry name" value="Baculo_F"/>
    <property type="match status" value="1"/>
</dbReference>
<evidence type="ECO:0000313" key="2">
    <source>
        <dbReference type="Proteomes" id="UP000235965"/>
    </source>
</evidence>